<feature type="domain" description="Resolvase/invertase-type recombinase catalytic" evidence="1">
    <location>
        <begin position="9"/>
        <end position="155"/>
    </location>
</feature>
<evidence type="ECO:0000259" key="2">
    <source>
        <dbReference type="PROSITE" id="PS51737"/>
    </source>
</evidence>
<evidence type="ECO:0000313" key="3">
    <source>
        <dbReference type="EMBL" id="KKQ97509.1"/>
    </source>
</evidence>
<dbReference type="GO" id="GO:0003677">
    <property type="term" value="F:DNA binding"/>
    <property type="evidence" value="ECO:0007669"/>
    <property type="project" value="InterPro"/>
</dbReference>
<proteinExistence type="predicted"/>
<dbReference type="InterPro" id="IPR006119">
    <property type="entry name" value="Resolv_N"/>
</dbReference>
<dbReference type="Proteomes" id="UP000033881">
    <property type="component" value="Unassembled WGS sequence"/>
</dbReference>
<dbReference type="Gene3D" id="3.90.1750.20">
    <property type="entry name" value="Putative Large Serine Recombinase, Chain B, Domain 2"/>
    <property type="match status" value="1"/>
</dbReference>
<dbReference type="EMBL" id="LBWB01000047">
    <property type="protein sequence ID" value="KKQ97509.1"/>
    <property type="molecule type" value="Genomic_DNA"/>
</dbReference>
<dbReference type="InterPro" id="IPR025827">
    <property type="entry name" value="Zn_ribbon_recom_dom"/>
</dbReference>
<reference evidence="3 4" key="1">
    <citation type="journal article" date="2015" name="Nature">
        <title>rRNA introns, odd ribosomes, and small enigmatic genomes across a large radiation of phyla.</title>
        <authorList>
            <person name="Brown C.T."/>
            <person name="Hug L.A."/>
            <person name="Thomas B.C."/>
            <person name="Sharon I."/>
            <person name="Castelle C.J."/>
            <person name="Singh A."/>
            <person name="Wilkins M.J."/>
            <person name="Williams K.H."/>
            <person name="Banfield J.F."/>
        </authorList>
    </citation>
    <scope>NUCLEOTIDE SEQUENCE [LARGE SCALE GENOMIC DNA]</scope>
</reference>
<dbReference type="PANTHER" id="PTHR30461">
    <property type="entry name" value="DNA-INVERTASE FROM LAMBDOID PROPHAGE"/>
    <property type="match status" value="1"/>
</dbReference>
<feature type="domain" description="Recombinase" evidence="2">
    <location>
        <begin position="162"/>
        <end position="269"/>
    </location>
</feature>
<dbReference type="CDD" id="cd00338">
    <property type="entry name" value="Ser_Recombinase"/>
    <property type="match status" value="1"/>
</dbReference>
<dbReference type="GO" id="GO:0000150">
    <property type="term" value="F:DNA strand exchange activity"/>
    <property type="evidence" value="ECO:0007669"/>
    <property type="project" value="InterPro"/>
</dbReference>
<dbReference type="Pfam" id="PF07508">
    <property type="entry name" value="Recombinase"/>
    <property type="match status" value="1"/>
</dbReference>
<accession>A0A0G0PHA6</accession>
<dbReference type="PANTHER" id="PTHR30461:SF23">
    <property type="entry name" value="DNA RECOMBINASE-RELATED"/>
    <property type="match status" value="1"/>
</dbReference>
<organism evidence="3 4">
    <name type="scientific">Candidatus Woesebacteria bacterium GW2011_GWB1_39_12</name>
    <dbReference type="NCBI Taxonomy" id="1618574"/>
    <lineage>
        <taxon>Bacteria</taxon>
        <taxon>Candidatus Woeseibacteriota</taxon>
    </lineage>
</organism>
<dbReference type="Pfam" id="PF00239">
    <property type="entry name" value="Resolvase"/>
    <property type="match status" value="1"/>
</dbReference>
<dbReference type="AlphaFoldDB" id="A0A0G0PHA6"/>
<dbReference type="SMART" id="SM00857">
    <property type="entry name" value="Resolvase"/>
    <property type="match status" value="1"/>
</dbReference>
<comment type="caution">
    <text evidence="3">The sequence shown here is derived from an EMBL/GenBank/DDBJ whole genome shotgun (WGS) entry which is preliminary data.</text>
</comment>
<dbReference type="InterPro" id="IPR011109">
    <property type="entry name" value="DNA_bind_recombinase_dom"/>
</dbReference>
<sequence>MPNLIGLNKFFLYSRKSIDVEDKQVLSIEAQLVELRELAKREGLNIVEELIEKQSAKVPGRPIFNGMIEKIEKGEASGILAWHPDRLARNSVDGGRIIYLIDRGMLSALKFNTFWFEPTPQGKFMLSIAFGQSKYYVDSLSENTKRGLRQKVRRGEYPSKAPIGYINDSRVKSIVINKKESLIIKKVFELYSRGIYTLVDISNFLAQKGILTKGKLNFPKDRVKRILKNPFYYGNFNYNGELFEGRHEPIISKKLFDQVAEVMKKRGRPQVKPKVEKPFLGLLRCGECGMMVTGENQTKYYKGTNREVTYCYYHCTKKNKLKKCFQPYIREDKVESQLSSLLTKVSLRKDWANQMLEKLDKEESDLSQSSNDFVKTKETELTEIKIKLQFVLDSFLDQVIDRESYLTKKEELLSKKKSIEELISGFNKNRFSWLEPMREWINEAKDCDKVATDSDKQAKKALALKIFGSNLYLENKKVRGEAQNQWSALGADPTARTWVRGRGFEPPCR</sequence>
<dbReference type="InterPro" id="IPR036162">
    <property type="entry name" value="Resolvase-like_N_sf"/>
</dbReference>
<dbReference type="InterPro" id="IPR038109">
    <property type="entry name" value="DNA_bind_recomb_sf"/>
</dbReference>
<dbReference type="Gene3D" id="3.40.50.1390">
    <property type="entry name" value="Resolvase, N-terminal catalytic domain"/>
    <property type="match status" value="1"/>
</dbReference>
<name>A0A0G0PHA6_9BACT</name>
<evidence type="ECO:0000259" key="1">
    <source>
        <dbReference type="PROSITE" id="PS51736"/>
    </source>
</evidence>
<dbReference type="InterPro" id="IPR050639">
    <property type="entry name" value="SSR_resolvase"/>
</dbReference>
<gene>
    <name evidence="3" type="ORF">UT24_C0047G0005</name>
</gene>
<dbReference type="PROSITE" id="PS51737">
    <property type="entry name" value="RECOMBINASE_DNA_BIND"/>
    <property type="match status" value="1"/>
</dbReference>
<evidence type="ECO:0000313" key="4">
    <source>
        <dbReference type="Proteomes" id="UP000033881"/>
    </source>
</evidence>
<dbReference type="Pfam" id="PF13408">
    <property type="entry name" value="Zn_ribbon_recom"/>
    <property type="match status" value="1"/>
</dbReference>
<dbReference type="SUPFAM" id="SSF53041">
    <property type="entry name" value="Resolvase-like"/>
    <property type="match status" value="1"/>
</dbReference>
<protein>
    <submittedName>
        <fullName evidence="3">Recombinase</fullName>
    </submittedName>
</protein>
<dbReference type="PROSITE" id="PS51736">
    <property type="entry name" value="RECOMBINASES_3"/>
    <property type="match status" value="1"/>
</dbReference>